<feature type="transmembrane region" description="Helical" evidence="9">
    <location>
        <begin position="201"/>
        <end position="221"/>
    </location>
</feature>
<evidence type="ECO:0000259" key="10">
    <source>
        <dbReference type="PROSITE" id="PS50850"/>
    </source>
</evidence>
<name>A0A9P8A7P5_MORAP</name>
<dbReference type="SMART" id="SM00490">
    <property type="entry name" value="HELICc"/>
    <property type="match status" value="1"/>
</dbReference>
<keyword evidence="9" id="KW-0472">Membrane</keyword>
<dbReference type="PROSITE" id="PS00039">
    <property type="entry name" value="DEAD_ATP_HELICASE"/>
    <property type="match status" value="1"/>
</dbReference>
<proteinExistence type="predicted"/>
<feature type="domain" description="Helicase ATP-binding" evidence="11">
    <location>
        <begin position="629"/>
        <end position="821"/>
    </location>
</feature>
<dbReference type="EC" id="3.6.4.13" evidence="2"/>
<feature type="transmembrane region" description="Helical" evidence="9">
    <location>
        <begin position="227"/>
        <end position="248"/>
    </location>
</feature>
<comment type="subcellular location">
    <subcellularLocation>
        <location evidence="1">Membrane</location>
        <topology evidence="1">Multi-pass membrane protein</topology>
    </subcellularLocation>
</comment>
<dbReference type="InterPro" id="IPR011701">
    <property type="entry name" value="MFS"/>
</dbReference>
<reference evidence="14" key="1">
    <citation type="submission" date="2021-07" db="EMBL/GenBank/DDBJ databases">
        <title>Draft genome of Mortierella alpina, strain LL118, isolated from an aspen leaf litter sample.</title>
        <authorList>
            <person name="Yang S."/>
            <person name="Vinatzer B.A."/>
        </authorList>
    </citation>
    <scope>NUCLEOTIDE SEQUENCE</scope>
    <source>
        <strain evidence="14">LL118</strain>
    </source>
</reference>
<sequence>MVVPTASKGPKWAILLVFCLAQFLDVANLSAVNISLPTIKAELHFTESQLPWIVNAFTLTFGTFLLIGGKLGDKYGHKRLFLAGLLWFSIWSLVCGLSHSVILLCIARAMQGLGAAATIPNALALIQFTYTEEVEKSRALSVFSSSGALGFGIGLVLGGVFTATIGWKYIFYISAIMGVLIAIVAYFLIPESSKEHRANVKLDIVGAITITVALLAIVYAISDGEWSSVRVIVCLVLGVLLLFLFVWIEKKVESPMLPMSIFRTRMFTAMLIVGALYQTWYLVYNLYCTLIFQEIMNYSALNTAYAFFPLAFPGLVLNPLAGYMIPKVGSKPLLVFGTGCMAVSAALFAIADADTSYWPLPFPSMCIGEIGIAMTYTSAMVAALTMAKSDEHGLNSAVFSVAMQAGSGVGLAITNAISEAVIVATGSHLKGYQVGLWIGFAVTLLCVGITLVFVPSKATLEKKKLARAEAASGKITEDSVDPVLLEKGGAEDVVVQDEDKAKTKTGLDSSLPVFLAGYPVGKWGKRDMGSFAPLSWASEQRIYEWKPTYTKESAPRDEALEKELFSVESRVNSGIHFKNYAEMEVAVRDGPPDLKPLESFVDAGLESTVEENVARMNYTEPTPIQRNAIPILLKGYDLMACAQTGSGKTASYLVPIISTLVRKVFAGRLSTVRRRPGQGYCKATPLALIILPTRELAIQIFEEARRFTYRTPLRPLVVYGGCDTRIQRAQAAGGSDILIATPGRLKDMLERQIIGLSSVRHLVLDEADRMLDMGFEPQIRELVYQSGMSRDENLQTMMFSATFPRQIQTLARDFLKPDYCRIRIGRIGGTTSDITQKVLYVEEFEKRDALVQLLTEMPPARTMIFVETKRAADNLDDYLYNKKFPTVSIHGDRDQREREASLHAFKLGKSPILIATAVASRGLDIKDVMHVINYDMCGDIDEYVHRIGRTARVGNPGRATSFYNSRNDAIAPQLAKILIECKQEIPDFLQEFVDPNTTFETHDFAEEEEVDQGHHGSHSQFAGVDAAGGTWDSADDNSAFASRD</sequence>
<feature type="domain" description="Helicase C-terminal" evidence="12">
    <location>
        <begin position="849"/>
        <end position="993"/>
    </location>
</feature>
<dbReference type="Pfam" id="PF00270">
    <property type="entry name" value="DEAD"/>
    <property type="match status" value="1"/>
</dbReference>
<evidence type="ECO:0000259" key="11">
    <source>
        <dbReference type="PROSITE" id="PS51192"/>
    </source>
</evidence>
<protein>
    <recommendedName>
        <fullName evidence="2">RNA helicase</fullName>
        <ecNumber evidence="2">3.6.4.13</ecNumber>
    </recommendedName>
</protein>
<feature type="domain" description="Major facilitator superfamily (MFS) profile" evidence="10">
    <location>
        <begin position="14"/>
        <end position="458"/>
    </location>
</feature>
<dbReference type="InterPro" id="IPR014001">
    <property type="entry name" value="Helicase_ATP-bd"/>
</dbReference>
<dbReference type="GO" id="GO:0003724">
    <property type="term" value="F:RNA helicase activity"/>
    <property type="evidence" value="ECO:0007669"/>
    <property type="project" value="UniProtKB-EC"/>
</dbReference>
<feature type="region of interest" description="Disordered" evidence="8">
    <location>
        <begin position="1007"/>
        <end position="1044"/>
    </location>
</feature>
<keyword evidence="3" id="KW-0547">Nucleotide-binding</keyword>
<keyword evidence="6" id="KW-0067">ATP-binding</keyword>
<dbReference type="InterPro" id="IPR027417">
    <property type="entry name" value="P-loop_NTPase"/>
</dbReference>
<feature type="transmembrane region" description="Helical" evidence="9">
    <location>
        <begin position="304"/>
        <end position="325"/>
    </location>
</feature>
<keyword evidence="9" id="KW-1133">Transmembrane helix</keyword>
<dbReference type="Gene3D" id="1.20.1250.20">
    <property type="entry name" value="MFS general substrate transporter like domains"/>
    <property type="match status" value="1"/>
</dbReference>
<evidence type="ECO:0000256" key="8">
    <source>
        <dbReference type="SAM" id="MobiDB-lite"/>
    </source>
</evidence>
<keyword evidence="4" id="KW-0378">Hydrolase</keyword>
<evidence type="ECO:0000256" key="9">
    <source>
        <dbReference type="SAM" id="Phobius"/>
    </source>
</evidence>
<evidence type="ECO:0000256" key="7">
    <source>
        <dbReference type="PROSITE-ProRule" id="PRU00552"/>
    </source>
</evidence>
<dbReference type="PANTHER" id="PTHR47958">
    <property type="entry name" value="ATP-DEPENDENT RNA HELICASE DBP3"/>
    <property type="match status" value="1"/>
</dbReference>
<dbReference type="SUPFAM" id="SSF103473">
    <property type="entry name" value="MFS general substrate transporter"/>
    <property type="match status" value="1"/>
</dbReference>
<feature type="transmembrane region" description="Helical" evidence="9">
    <location>
        <begin position="362"/>
        <end position="384"/>
    </location>
</feature>
<dbReference type="CDD" id="cd17321">
    <property type="entry name" value="MFS_MMR_MDR_like"/>
    <property type="match status" value="1"/>
</dbReference>
<dbReference type="Pfam" id="PF00271">
    <property type="entry name" value="Helicase_C"/>
    <property type="match status" value="1"/>
</dbReference>
<feature type="domain" description="DEAD-box RNA helicase Q" evidence="13">
    <location>
        <begin position="598"/>
        <end position="626"/>
    </location>
</feature>
<dbReference type="EMBL" id="JAIFTL010000087">
    <property type="protein sequence ID" value="KAG9323817.1"/>
    <property type="molecule type" value="Genomic_DNA"/>
</dbReference>
<evidence type="ECO:0000313" key="14">
    <source>
        <dbReference type="EMBL" id="KAG9323817.1"/>
    </source>
</evidence>
<feature type="transmembrane region" description="Helical" evidence="9">
    <location>
        <begin position="169"/>
        <end position="189"/>
    </location>
</feature>
<organism evidence="14 15">
    <name type="scientific">Mortierella alpina</name>
    <name type="common">Oleaginous fungus</name>
    <name type="synonym">Mortierella renispora</name>
    <dbReference type="NCBI Taxonomy" id="64518"/>
    <lineage>
        <taxon>Eukaryota</taxon>
        <taxon>Fungi</taxon>
        <taxon>Fungi incertae sedis</taxon>
        <taxon>Mucoromycota</taxon>
        <taxon>Mortierellomycotina</taxon>
        <taxon>Mortierellomycetes</taxon>
        <taxon>Mortierellales</taxon>
        <taxon>Mortierellaceae</taxon>
        <taxon>Mortierella</taxon>
    </lineage>
</organism>
<dbReference type="InterPro" id="IPR020846">
    <property type="entry name" value="MFS_dom"/>
</dbReference>
<evidence type="ECO:0000256" key="4">
    <source>
        <dbReference type="ARBA" id="ARBA00022801"/>
    </source>
</evidence>
<dbReference type="InterPro" id="IPR036259">
    <property type="entry name" value="MFS_trans_sf"/>
</dbReference>
<feature type="transmembrane region" description="Helical" evidence="9">
    <location>
        <begin position="142"/>
        <end position="163"/>
    </location>
</feature>
<feature type="transmembrane region" description="Helical" evidence="9">
    <location>
        <begin position="80"/>
        <end position="103"/>
    </location>
</feature>
<dbReference type="GO" id="GO:0005524">
    <property type="term" value="F:ATP binding"/>
    <property type="evidence" value="ECO:0007669"/>
    <property type="project" value="UniProtKB-KW"/>
</dbReference>
<feature type="transmembrane region" description="Helical" evidence="9">
    <location>
        <begin position="109"/>
        <end position="130"/>
    </location>
</feature>
<dbReference type="Gene3D" id="3.40.50.300">
    <property type="entry name" value="P-loop containing nucleotide triphosphate hydrolases"/>
    <property type="match status" value="2"/>
</dbReference>
<feature type="short sequence motif" description="Q motif" evidence="7">
    <location>
        <begin position="598"/>
        <end position="626"/>
    </location>
</feature>
<dbReference type="GO" id="GO:0022857">
    <property type="term" value="F:transmembrane transporter activity"/>
    <property type="evidence" value="ECO:0007669"/>
    <property type="project" value="InterPro"/>
</dbReference>
<evidence type="ECO:0000256" key="5">
    <source>
        <dbReference type="ARBA" id="ARBA00022806"/>
    </source>
</evidence>
<dbReference type="Pfam" id="PF07690">
    <property type="entry name" value="MFS_1"/>
    <property type="match status" value="1"/>
</dbReference>
<accession>A0A9P8A7P5</accession>
<dbReference type="GO" id="GO:0016020">
    <property type="term" value="C:membrane"/>
    <property type="evidence" value="ECO:0007669"/>
    <property type="project" value="UniProtKB-SubCell"/>
</dbReference>
<feature type="transmembrane region" description="Helical" evidence="9">
    <location>
        <begin position="332"/>
        <end position="350"/>
    </location>
</feature>
<dbReference type="PRINTS" id="PR01036">
    <property type="entry name" value="TCRTETB"/>
</dbReference>
<dbReference type="AlphaFoldDB" id="A0A9P8A7P5"/>
<evidence type="ECO:0000256" key="6">
    <source>
        <dbReference type="ARBA" id="ARBA00022840"/>
    </source>
</evidence>
<evidence type="ECO:0000313" key="15">
    <source>
        <dbReference type="Proteomes" id="UP000717515"/>
    </source>
</evidence>
<dbReference type="Proteomes" id="UP000717515">
    <property type="component" value="Unassembled WGS sequence"/>
</dbReference>
<dbReference type="PROSITE" id="PS51192">
    <property type="entry name" value="HELICASE_ATP_BIND_1"/>
    <property type="match status" value="1"/>
</dbReference>
<feature type="transmembrane region" description="Helical" evidence="9">
    <location>
        <begin position="434"/>
        <end position="454"/>
    </location>
</feature>
<dbReference type="CDD" id="cd18787">
    <property type="entry name" value="SF2_C_DEAD"/>
    <property type="match status" value="1"/>
</dbReference>
<evidence type="ECO:0000256" key="2">
    <source>
        <dbReference type="ARBA" id="ARBA00012552"/>
    </source>
</evidence>
<dbReference type="InterPro" id="IPR014014">
    <property type="entry name" value="RNA_helicase_DEAD_Q_motif"/>
</dbReference>
<keyword evidence="9" id="KW-0812">Transmembrane</keyword>
<dbReference type="GO" id="GO:0016787">
    <property type="term" value="F:hydrolase activity"/>
    <property type="evidence" value="ECO:0007669"/>
    <property type="project" value="UniProtKB-KW"/>
</dbReference>
<dbReference type="PROSITE" id="PS50850">
    <property type="entry name" value="MFS"/>
    <property type="match status" value="1"/>
</dbReference>
<dbReference type="GO" id="GO:0003676">
    <property type="term" value="F:nucleic acid binding"/>
    <property type="evidence" value="ECO:0007669"/>
    <property type="project" value="InterPro"/>
</dbReference>
<evidence type="ECO:0000256" key="1">
    <source>
        <dbReference type="ARBA" id="ARBA00004141"/>
    </source>
</evidence>
<evidence type="ECO:0000259" key="13">
    <source>
        <dbReference type="PROSITE" id="PS51195"/>
    </source>
</evidence>
<comment type="caution">
    <text evidence="14">The sequence shown here is derived from an EMBL/GenBank/DDBJ whole genome shotgun (WGS) entry which is preliminary data.</text>
</comment>
<feature type="transmembrane region" description="Helical" evidence="9">
    <location>
        <begin position="269"/>
        <end position="292"/>
    </location>
</feature>
<dbReference type="FunFam" id="3.40.50.300:FF:000008">
    <property type="entry name" value="ATP-dependent RNA helicase RhlB"/>
    <property type="match status" value="1"/>
</dbReference>
<dbReference type="SUPFAM" id="SSF52540">
    <property type="entry name" value="P-loop containing nucleoside triphosphate hydrolases"/>
    <property type="match status" value="1"/>
</dbReference>
<keyword evidence="5" id="KW-0347">Helicase</keyword>
<dbReference type="PROSITE" id="PS51194">
    <property type="entry name" value="HELICASE_CTER"/>
    <property type="match status" value="1"/>
</dbReference>
<dbReference type="SMART" id="SM00487">
    <property type="entry name" value="DEXDc"/>
    <property type="match status" value="1"/>
</dbReference>
<dbReference type="InterPro" id="IPR000629">
    <property type="entry name" value="RNA-helicase_DEAD-box_CS"/>
</dbReference>
<feature type="transmembrane region" description="Helical" evidence="9">
    <location>
        <begin position="50"/>
        <end position="68"/>
    </location>
</feature>
<dbReference type="PROSITE" id="PS51195">
    <property type="entry name" value="Q_MOTIF"/>
    <property type="match status" value="1"/>
</dbReference>
<evidence type="ECO:0000259" key="12">
    <source>
        <dbReference type="PROSITE" id="PS51194"/>
    </source>
</evidence>
<dbReference type="InterPro" id="IPR001650">
    <property type="entry name" value="Helicase_C-like"/>
</dbReference>
<evidence type="ECO:0000256" key="3">
    <source>
        <dbReference type="ARBA" id="ARBA00022741"/>
    </source>
</evidence>
<dbReference type="InterPro" id="IPR011545">
    <property type="entry name" value="DEAD/DEAH_box_helicase_dom"/>
</dbReference>
<gene>
    <name evidence="14" type="ORF">KVV02_002263</name>
</gene>
<dbReference type="Gene3D" id="1.20.1720.10">
    <property type="entry name" value="Multidrug resistance protein D"/>
    <property type="match status" value="1"/>
</dbReference>